<name>A0A455SBN2_9CHLR</name>
<evidence type="ECO:0000313" key="1">
    <source>
        <dbReference type="EMBL" id="BBH85867.1"/>
    </source>
</evidence>
<sequence length="92" mass="11202">MYTFTYTYLPEENHPKRRRRCLRVRTREQKNSAPTRVRKRDFRNSNIFYVYVYGNVAVLVSKKTLTPIGIRVRPLTEESRKGIRTRNRIPEW</sequence>
<proteinExistence type="predicted"/>
<dbReference type="AlphaFoldDB" id="A0A455SBN2"/>
<protein>
    <submittedName>
        <fullName evidence="1">Uncharacterized protein</fullName>
    </submittedName>
</protein>
<dbReference type="EMBL" id="AP019376">
    <property type="protein sequence ID" value="BBH85867.1"/>
    <property type="molecule type" value="Genomic_DNA"/>
</dbReference>
<accession>A0A455SBN2</accession>
<organism evidence="1">
    <name type="scientific">Thermosporothrix sp. COM3</name>
    <dbReference type="NCBI Taxonomy" id="2490863"/>
    <lineage>
        <taxon>Bacteria</taxon>
        <taxon>Bacillati</taxon>
        <taxon>Chloroflexota</taxon>
        <taxon>Ktedonobacteria</taxon>
        <taxon>Ktedonobacterales</taxon>
        <taxon>Thermosporotrichaceae</taxon>
        <taxon>Thermosporothrix</taxon>
    </lineage>
</organism>
<reference evidence="1" key="1">
    <citation type="submission" date="2018-12" db="EMBL/GenBank/DDBJ databases">
        <title>Novel natural products biosynthetic potential of the class Ktedonobacteria.</title>
        <authorList>
            <person name="Zheng Y."/>
            <person name="Saitou A."/>
            <person name="Wang C.M."/>
            <person name="Toyoda A."/>
            <person name="Minakuchi Y."/>
            <person name="Sekiguchi Y."/>
            <person name="Ueda K."/>
            <person name="Takano H."/>
            <person name="Sakai Y."/>
            <person name="Yokota A."/>
            <person name="Yabe S."/>
        </authorList>
    </citation>
    <scope>NUCLEOTIDE SEQUENCE</scope>
    <source>
        <strain evidence="1">COM3</strain>
    </source>
</reference>
<gene>
    <name evidence="1" type="ORF">KTC_06180</name>
</gene>